<feature type="domain" description="CpXC" evidence="1">
    <location>
        <begin position="36"/>
        <end position="110"/>
    </location>
</feature>
<proteinExistence type="predicted"/>
<reference evidence="2 3" key="1">
    <citation type="submission" date="2018-06" db="EMBL/GenBank/DDBJ databases">
        <title>Lujinxingia sediminis gen. nov. sp. nov., a new facultative anaerobic member of the class Deltaproteobacteria, and proposal of Lujinxingaceae fam. nov.</title>
        <authorList>
            <person name="Guo L.-Y."/>
            <person name="Li C.-M."/>
            <person name="Wang S."/>
            <person name="Du Z.-J."/>
        </authorList>
    </citation>
    <scope>NUCLEOTIDE SEQUENCE [LARGE SCALE GENOMIC DNA]</scope>
    <source>
        <strain evidence="2 3">FA350</strain>
    </source>
</reference>
<evidence type="ECO:0000313" key="3">
    <source>
        <dbReference type="Proteomes" id="UP000249799"/>
    </source>
</evidence>
<gene>
    <name evidence="2" type="ORF">DN745_03955</name>
</gene>
<evidence type="ECO:0000259" key="1">
    <source>
        <dbReference type="Pfam" id="PF14353"/>
    </source>
</evidence>
<keyword evidence="3" id="KW-1185">Reference proteome</keyword>
<name>A0A2Z4FI96_9DELT</name>
<dbReference type="Proteomes" id="UP000249799">
    <property type="component" value="Chromosome"/>
</dbReference>
<evidence type="ECO:0000313" key="2">
    <source>
        <dbReference type="EMBL" id="AWV88535.1"/>
    </source>
</evidence>
<dbReference type="KEGG" id="bsed:DN745_03955"/>
<protein>
    <recommendedName>
        <fullName evidence="1">CpXC domain-containing protein</fullName>
    </recommendedName>
</protein>
<dbReference type="RefSeq" id="WP_111332378.1">
    <property type="nucleotide sequence ID" value="NZ_CP030032.1"/>
</dbReference>
<dbReference type="EMBL" id="CP030032">
    <property type="protein sequence ID" value="AWV88535.1"/>
    <property type="molecule type" value="Genomic_DNA"/>
</dbReference>
<dbReference type="OrthoDB" id="5479277at2"/>
<accession>A0A2Z4FI96</accession>
<sequence length="893" mass="98401">MTFSTDSAVGPGPITAKEFAQTARTSIQVTSRQGDVFRAEVFRCINVATDPELEEALRSGELFKVEGPGEDEPYELALPIRYHDEKNKVFALILPESLRHQEFQLRAEVLQDLGRVTDIVPDYIRDMRTIYGVEQLAGLKNRDLAKSAEAPEQLLADGGAPVAAPAQPRVELEEAWSKVEQEREQLARERQQLDEVRERIDRERARMDEIDQELSAERAELGELRSELQVASLNLEQKQMQLEQSAPRSGPVEATQVVTDDQFLEIYESVETEGVVELSEGFYSEPSEKTNILDTRYALGDMPAELNEDAVLKPCITRVDAVGVAKKYEGKSAAEIEVFNRRVVAKAQVPNATLDALESDELSFFVQGTFVTPPAKPGAESEPLPYPFVGLLLTALDDEDQATASVGWSLDVVSPDDSEIVAQLEEKVELHVALYNEAGDLHGVYEIIAPLHQNLAWIRRQIEGRFEEMTSDDPALESGAYARSVEMWNAEGFERLGLLRHNFAADSFADASTPAELSLAAGIVGFWSEPERYDYLLAHRSFPLGQFEAIQKRVVRRAVQQGICIGEALRALALEMSLAKDEVELAQRLVAEFVEISVGLRHSDLNPLQEWENWDGLLGLAEAVGHTLDPDVLELAEASLKRAQDYHDAEADGVPQVDYASDEDFELEEINHGEVDHDPSLGLSSPLVARRSETTGVTYFLPDDALLDTFDDLSEMSFDDLNLLLEDSSGRLEAAQMLVERFDVKGAEAALAGAEQMTATEVAALARFVEGKAEKLEGGLHELLKTGGPSATYIGARALAGIASEPAIPTLVAAFRDPARCGNVRNLARVIAKYGEALLPELKRSIKADGHDDSTSVLLVEMERLYPGLLARLAMDRAKEVRRAATAARESKP</sequence>
<dbReference type="AlphaFoldDB" id="A0A2Z4FI96"/>
<dbReference type="Pfam" id="PF14353">
    <property type="entry name" value="CpXC"/>
    <property type="match status" value="1"/>
</dbReference>
<dbReference type="InterPro" id="IPR025682">
    <property type="entry name" value="CpXC_dom"/>
</dbReference>
<organism evidence="2 3">
    <name type="scientific">Bradymonas sediminis</name>
    <dbReference type="NCBI Taxonomy" id="1548548"/>
    <lineage>
        <taxon>Bacteria</taxon>
        <taxon>Deltaproteobacteria</taxon>
        <taxon>Bradymonadales</taxon>
        <taxon>Bradymonadaceae</taxon>
        <taxon>Bradymonas</taxon>
    </lineage>
</organism>